<feature type="domain" description="Cadherin" evidence="15">
    <location>
        <begin position="244"/>
        <end position="347"/>
    </location>
</feature>
<feature type="transmembrane region" description="Helical" evidence="14">
    <location>
        <begin position="688"/>
        <end position="713"/>
    </location>
</feature>
<gene>
    <name evidence="18" type="primary">LOC117660100</name>
    <name evidence="17" type="synonym">LOC117656325</name>
</gene>
<keyword evidence="9 14" id="KW-1133">Transmembrane helix</keyword>
<feature type="transmembrane region" description="Helical" evidence="14">
    <location>
        <begin position="14"/>
        <end position="33"/>
    </location>
</feature>
<keyword evidence="8" id="KW-0130">Cell adhesion</keyword>
<dbReference type="Pfam" id="PF16492">
    <property type="entry name" value="Cadherin_C_2"/>
    <property type="match status" value="2"/>
</dbReference>
<dbReference type="InterPro" id="IPR020894">
    <property type="entry name" value="Cadherin_CS"/>
</dbReference>
<feature type="domain" description="Cadherin" evidence="15">
    <location>
        <begin position="964"/>
        <end position="1072"/>
    </location>
</feature>
<dbReference type="InterPro" id="IPR002126">
    <property type="entry name" value="Cadherin-like_dom"/>
</dbReference>
<evidence type="ECO:0000256" key="10">
    <source>
        <dbReference type="ARBA" id="ARBA00023136"/>
    </source>
</evidence>
<evidence type="ECO:0000256" key="5">
    <source>
        <dbReference type="ARBA" id="ARBA00022729"/>
    </source>
</evidence>
<keyword evidence="3" id="KW-1003">Cell membrane</keyword>
<evidence type="ECO:0000256" key="3">
    <source>
        <dbReference type="ARBA" id="ARBA00022475"/>
    </source>
</evidence>
<feature type="domain" description="Cadherin" evidence="15">
    <location>
        <begin position="1283"/>
        <end position="1392"/>
    </location>
</feature>
<feature type="domain" description="Cadherin" evidence="15">
    <location>
        <begin position="1408"/>
        <end position="1505"/>
    </location>
</feature>
<feature type="domain" description="Cadherin" evidence="15">
    <location>
        <begin position="27"/>
        <end position="134"/>
    </location>
</feature>
<evidence type="ECO:0000256" key="6">
    <source>
        <dbReference type="ARBA" id="ARBA00022737"/>
    </source>
</evidence>
<evidence type="ECO:0000313" key="16">
    <source>
        <dbReference type="Proteomes" id="UP001652622"/>
    </source>
</evidence>
<evidence type="ECO:0000313" key="18">
    <source>
        <dbReference type="RefSeq" id="XP_060542796.1"/>
    </source>
</evidence>
<sequence>MKKTKRIWNYDQRILQYFIVMIVWEAVSGQIHYSIPEEMPKGTFVGNIAKDLGMDGKQLLEHGLRVVINTGTIQYFILNINRGHLEISQLIDREKICKETEKCIIKFQILIESKLKLYGIEVEITDINDNAPQFLSKEWTMKISEMSALKEQFPLAKAQDPDLGMNSVQNYQLTGSNHFSLEMQRGETGTKSTKLVLEKSLDREEQSVYDLILTAFDGGDPIRSGTVQIHIIVLDANDNVPVFSQHLYEVNLKENLSKGSTIATITAIDMDEGINGEVKYSFEEINKNKKMFLLNSTSGEIILVGSLDFETSSTYEFEVQAMDGGGLSDRTKVVILVTDLNDNAPELAMTFVINSVPENSLAGTVIAILNVQDRDSGDNGEVKCSIPSNLPFWLKKTMESFYSLETDKALDREQLPTYSITVTAVDNGAPPLSTSVVISLQVLDTNDNPPQFLESKYTSYLLENNPKGASAFSLKASDPDWEENARITYSIIDSQMRDSPLSSYLSINSETGTVYALSSLDYEEIQEIQFQVKAQDGGSPSLSSNVSVTLFILDQNDNVPEILYPSPPADGSTRIELAPRSSEPGYLVTKVVAIDADSGQNSWLSYQLIKATEPGLFTMGLHTGEIRTARLFLEKDALKQILVVLVKDNGQPPLSASVTLTVVLADNIPEILSDLSNISAPVDPQSDLTFYLVIGVVFVSCLFFTFLLVLLAIRLYRWKNLKLLESESVHFSGVPVSQFVGMDGVRAFLQSYCHTISLTRDSRKSHCNFHEENCSNTLTNQPLTCGVSDPILACGDLSLKNDEQILVKCEIGSYYTKKEKQTRKTMTVMEASYINGIKEFNLRQVLFLFIFWDLVNWVIPEQVQYSLSEEKEKNSFVGNLAKDLELDIEQLPKCKLAVSSEKQYFAFNEQSGDLYVNDRIDREKICGNSPICMLQLEVVAHNPLNIFHIKVFILDINDNAPYFRKKNISLNLSESHLPEARFALGNAEDEDIGINALQDYHLSSTPYFKLEVQESKDGGKYAELILQKPLDREKEHTHHLILTASDGGQPVKTGTLNIEINVIDINDNPPVFSQATYKTSLKENTPRGTSVLQVKASDSDEGSNAEISYIFWENPENVNQKFILDPTDGTISLKESIDFEDRGSYVMIIRANDGGGLVAHCNVEIEVLDENDNPPEVIITSLSSPILEDILPGAVVALIKVHDRDSGLNGEVTCYLRETVPFQVVSSSDYYFKLLTDGPLDREKTPVYNLTITATDQGIPPLSTDKTISVPISDSNDNPPAFEKLSYVAYIPENNPSGMSIFQVKAFDPDLDRNAQITYSILNSNVKDLPLSSYVSINSETGTLYAQQSFDYEQLRDFQLQVQAQDEGSPSLNNSATVKVLVLDQNDNTPQILYPSQTTQGSSLFEMVPRSADLGYLVTKVVAVDADSGHNAWLSFHLLQATEPSLFIIGSHTGEIQTARAVLERDITKQRLVIMVRDNGQPPLSATTSLNMVFAQNFQEALPEMNAQPNNSEDQSKLQFYLVLTLTLVSFLFLVAVILAIFMKLQGLRNPTFFQCLIPDSHSKTGTVFLPNYEDGTLPYSYQICLSTESRRNELTFLQPNVQIVENILCEDKPDTSVMVSEGNIFDSGKGMQAQPNTDWRFSQAQRPGTSGSQNGDENGTWPNNQFDTEMLQAMILASANEAAAAAAANPDGNSTLGGGATAGTMGLSTRYGPQFTLQHVPDYRQNVYIPGSTATLSNSAGKRDGKPAASGGGNKKKSGKKEKK</sequence>
<dbReference type="SUPFAM" id="SSF49313">
    <property type="entry name" value="Cadherin-like"/>
    <property type="match status" value="12"/>
</dbReference>
<evidence type="ECO:0000256" key="11">
    <source>
        <dbReference type="ARBA" id="ARBA00023180"/>
    </source>
</evidence>
<keyword evidence="16" id="KW-1185">Reference proteome</keyword>
<dbReference type="RefSeq" id="XP_060542577.1">
    <property type="nucleotide sequence ID" value="XM_060686594.1"/>
</dbReference>
<evidence type="ECO:0000256" key="13">
    <source>
        <dbReference type="SAM" id="MobiDB-lite"/>
    </source>
</evidence>
<dbReference type="InterPro" id="IPR013164">
    <property type="entry name" value="Cadherin_N"/>
</dbReference>
<proteinExistence type="predicted"/>
<feature type="domain" description="Cadherin" evidence="15">
    <location>
        <begin position="1178"/>
        <end position="1282"/>
    </location>
</feature>
<comment type="subcellular location">
    <subcellularLocation>
        <location evidence="2">Cell membrane</location>
        <topology evidence="2">Single-pass type I membrane protein</topology>
    </subcellularLocation>
</comment>
<protein>
    <submittedName>
        <fullName evidence="17 18">Protocadherin gamma-B5-like isoform X1</fullName>
    </submittedName>
</protein>
<dbReference type="PROSITE" id="PS00232">
    <property type="entry name" value="CADHERIN_1"/>
    <property type="match status" value="6"/>
</dbReference>
<feature type="transmembrane region" description="Helical" evidence="14">
    <location>
        <begin position="1520"/>
        <end position="1542"/>
    </location>
</feature>
<comment type="function">
    <text evidence="1">Potential calcium-dependent cell-adhesion protein. May be involved in the establishment and maintenance of specific neuronal connections in the brain.</text>
</comment>
<evidence type="ECO:0000256" key="1">
    <source>
        <dbReference type="ARBA" id="ARBA00003436"/>
    </source>
</evidence>
<keyword evidence="10 14" id="KW-0472">Membrane</keyword>
<dbReference type="RefSeq" id="XP_060542796.1">
    <property type="nucleotide sequence ID" value="XM_060686813.1"/>
</dbReference>
<accession>A0ABM3Z359</accession>
<dbReference type="PRINTS" id="PR00205">
    <property type="entry name" value="CADHERIN"/>
</dbReference>
<feature type="domain" description="Cadherin" evidence="15">
    <location>
        <begin position="1073"/>
        <end position="1177"/>
    </location>
</feature>
<dbReference type="Proteomes" id="UP001652622">
    <property type="component" value="Unplaced"/>
</dbReference>
<dbReference type="Pfam" id="PF00028">
    <property type="entry name" value="Cadherin"/>
    <property type="match status" value="10"/>
</dbReference>
<evidence type="ECO:0000256" key="2">
    <source>
        <dbReference type="ARBA" id="ARBA00004251"/>
    </source>
</evidence>
<evidence type="ECO:0000256" key="12">
    <source>
        <dbReference type="PROSITE-ProRule" id="PRU00043"/>
    </source>
</evidence>
<dbReference type="InterPro" id="IPR015919">
    <property type="entry name" value="Cadherin-like_sf"/>
</dbReference>
<dbReference type="PANTHER" id="PTHR24028:SF73">
    <property type="entry name" value="PROTOCADHERIN GAMMA-B3-RELATED"/>
    <property type="match status" value="1"/>
</dbReference>
<feature type="domain" description="Cadherin" evidence="15">
    <location>
        <begin position="135"/>
        <end position="243"/>
    </location>
</feature>
<dbReference type="PANTHER" id="PTHR24028">
    <property type="entry name" value="CADHERIN-87A"/>
    <property type="match status" value="1"/>
</dbReference>
<keyword evidence="5" id="KW-0732">Signal</keyword>
<dbReference type="Pfam" id="PF15974">
    <property type="entry name" value="Cadherin_tail"/>
    <property type="match status" value="1"/>
</dbReference>
<keyword evidence="4 14" id="KW-0812">Transmembrane</keyword>
<feature type="domain" description="Cadherin" evidence="15">
    <location>
        <begin position="355"/>
        <end position="452"/>
    </location>
</feature>
<dbReference type="Pfam" id="PF08266">
    <property type="entry name" value="Cadherin_2"/>
    <property type="match status" value="2"/>
</dbReference>
<keyword evidence="7 12" id="KW-0106">Calcium</keyword>
<dbReference type="CDD" id="cd11304">
    <property type="entry name" value="Cadherin_repeat"/>
    <property type="match status" value="11"/>
</dbReference>
<keyword evidence="6" id="KW-0677">Repeat</keyword>
<evidence type="ECO:0000256" key="14">
    <source>
        <dbReference type="SAM" id="Phobius"/>
    </source>
</evidence>
<feature type="domain" description="Cadherin" evidence="15">
    <location>
        <begin position="853"/>
        <end position="963"/>
    </location>
</feature>
<keyword evidence="11" id="KW-0325">Glycoprotein</keyword>
<dbReference type="InterPro" id="IPR031904">
    <property type="entry name" value="Cadherin_CBD"/>
</dbReference>
<dbReference type="SMART" id="SM00112">
    <property type="entry name" value="CA"/>
    <property type="match status" value="12"/>
</dbReference>
<feature type="domain" description="Cadherin" evidence="15">
    <location>
        <begin position="579"/>
        <end position="683"/>
    </location>
</feature>
<evidence type="ECO:0000256" key="7">
    <source>
        <dbReference type="ARBA" id="ARBA00022837"/>
    </source>
</evidence>
<feature type="region of interest" description="Disordered" evidence="13">
    <location>
        <begin position="1733"/>
        <end position="1765"/>
    </location>
</feature>
<dbReference type="InterPro" id="IPR032455">
    <property type="entry name" value="Cadherin_C"/>
</dbReference>
<reference evidence="17 18" key="1">
    <citation type="submission" date="2025-05" db="UniProtKB">
        <authorList>
            <consortium name="RefSeq"/>
        </authorList>
    </citation>
    <scope>IDENTIFICATION</scope>
    <source>
        <tissue evidence="17 18">Blood</tissue>
    </source>
</reference>
<feature type="domain" description="Cadherin" evidence="15">
    <location>
        <begin position="453"/>
        <end position="562"/>
    </location>
</feature>
<name>A0ABM3Z359_PANGU</name>
<evidence type="ECO:0000259" key="15">
    <source>
        <dbReference type="PROSITE" id="PS50268"/>
    </source>
</evidence>
<dbReference type="Gene3D" id="2.60.40.60">
    <property type="entry name" value="Cadherins"/>
    <property type="match status" value="12"/>
</dbReference>
<dbReference type="GeneID" id="117660100"/>
<feature type="compositionally biased region" description="Basic residues" evidence="13">
    <location>
        <begin position="1755"/>
        <end position="1765"/>
    </location>
</feature>
<evidence type="ECO:0000256" key="4">
    <source>
        <dbReference type="ARBA" id="ARBA00022692"/>
    </source>
</evidence>
<feature type="region of interest" description="Disordered" evidence="13">
    <location>
        <begin position="1641"/>
        <end position="1665"/>
    </location>
</feature>
<organism evidence="16 18">
    <name type="scientific">Pantherophis guttatus</name>
    <name type="common">Corn snake</name>
    <name type="synonym">Elaphe guttata</name>
    <dbReference type="NCBI Taxonomy" id="94885"/>
    <lineage>
        <taxon>Eukaryota</taxon>
        <taxon>Metazoa</taxon>
        <taxon>Chordata</taxon>
        <taxon>Craniata</taxon>
        <taxon>Vertebrata</taxon>
        <taxon>Euteleostomi</taxon>
        <taxon>Lepidosauria</taxon>
        <taxon>Squamata</taxon>
        <taxon>Bifurcata</taxon>
        <taxon>Unidentata</taxon>
        <taxon>Episquamata</taxon>
        <taxon>Toxicofera</taxon>
        <taxon>Serpentes</taxon>
        <taxon>Colubroidea</taxon>
        <taxon>Colubridae</taxon>
        <taxon>Colubrinae</taxon>
        <taxon>Pantherophis</taxon>
    </lineage>
</organism>
<dbReference type="PROSITE" id="PS50268">
    <property type="entry name" value="CADHERIN_2"/>
    <property type="match status" value="12"/>
</dbReference>
<evidence type="ECO:0000256" key="9">
    <source>
        <dbReference type="ARBA" id="ARBA00022989"/>
    </source>
</evidence>
<evidence type="ECO:0000313" key="17">
    <source>
        <dbReference type="RefSeq" id="XP_060542577.1"/>
    </source>
</evidence>
<dbReference type="InterPro" id="IPR050174">
    <property type="entry name" value="Protocadherin/Cadherin-CA"/>
</dbReference>
<evidence type="ECO:0000256" key="8">
    <source>
        <dbReference type="ARBA" id="ARBA00022889"/>
    </source>
</evidence>